<feature type="domain" description="Tyr recombinase" evidence="2">
    <location>
        <begin position="5"/>
        <end position="177"/>
    </location>
</feature>
<dbReference type="Gene3D" id="1.10.443.10">
    <property type="entry name" value="Intergrase catalytic core"/>
    <property type="match status" value="1"/>
</dbReference>
<dbReference type="InterPro" id="IPR013762">
    <property type="entry name" value="Integrase-like_cat_sf"/>
</dbReference>
<dbReference type="RefSeq" id="WP_071159783.1">
    <property type="nucleotide sequence ID" value="NZ_MBRJ01000059.1"/>
</dbReference>
<dbReference type="Pfam" id="PF00589">
    <property type="entry name" value="Phage_integrase"/>
    <property type="match status" value="1"/>
</dbReference>
<accession>A0ABX3CJR6</accession>
<sequence length="188" mass="21998">MNLVQPIRDLEKIQEVATILKKGSFRDYFLFVMGTQTGLRISDLLKLRVRDIRNRTHVSIIEKKTKKPKRFLLSPSVRVIINDYIEEMKDDDYLFQSRKGSNQPILRQRAYAILNEAAKKAGLEEIGTHTLRKTFGYHFYQRKKDVAMLQQLFNHSAPSITLKYIGITQDLQDKALEDFDIVDWSNVH</sequence>
<dbReference type="PROSITE" id="PS51898">
    <property type="entry name" value="TYR_RECOMBINASE"/>
    <property type="match status" value="1"/>
</dbReference>
<evidence type="ECO:0000313" key="3">
    <source>
        <dbReference type="EMBL" id="OHX41319.1"/>
    </source>
</evidence>
<protein>
    <submittedName>
        <fullName evidence="3">Integrase</fullName>
    </submittedName>
</protein>
<dbReference type="InterPro" id="IPR050090">
    <property type="entry name" value="Tyrosine_recombinase_XerCD"/>
</dbReference>
<dbReference type="InterPro" id="IPR011010">
    <property type="entry name" value="DNA_brk_join_enz"/>
</dbReference>
<comment type="caution">
    <text evidence="3">The sequence shown here is derived from an EMBL/GenBank/DDBJ whole genome shotgun (WGS) entry which is preliminary data.</text>
</comment>
<gene>
    <name evidence="3" type="ORF">BBV17_28380</name>
</gene>
<evidence type="ECO:0000256" key="1">
    <source>
        <dbReference type="ARBA" id="ARBA00023172"/>
    </source>
</evidence>
<keyword evidence="1" id="KW-0233">DNA recombination</keyword>
<dbReference type="InterPro" id="IPR002104">
    <property type="entry name" value="Integrase_catalytic"/>
</dbReference>
<evidence type="ECO:0000259" key="2">
    <source>
        <dbReference type="PROSITE" id="PS51898"/>
    </source>
</evidence>
<keyword evidence="4" id="KW-1185">Reference proteome</keyword>
<dbReference type="PANTHER" id="PTHR30349:SF82">
    <property type="entry name" value="INTEGRASE_RECOMBINASE YOEC-RELATED"/>
    <property type="match status" value="1"/>
</dbReference>
<proteinExistence type="predicted"/>
<dbReference type="SUPFAM" id="SSF56349">
    <property type="entry name" value="DNA breaking-rejoining enzymes"/>
    <property type="match status" value="1"/>
</dbReference>
<reference evidence="3 4" key="1">
    <citation type="submission" date="2016-07" db="EMBL/GenBank/DDBJ databases">
        <title>Bacillus oceanisediminis whole genome.</title>
        <authorList>
            <person name="Pal Y."/>
            <person name="Verma A."/>
            <person name="Mual P."/>
            <person name="Srinivasan K."/>
        </authorList>
    </citation>
    <scope>NUCLEOTIDE SEQUENCE [LARGE SCALE GENOMIC DNA]</scope>
    <source>
        <strain evidence="3 4">Bhandara28</strain>
    </source>
</reference>
<organism evidence="3 4">
    <name type="scientific">Cytobacillus oceanisediminis</name>
    <dbReference type="NCBI Taxonomy" id="665099"/>
    <lineage>
        <taxon>Bacteria</taxon>
        <taxon>Bacillati</taxon>
        <taxon>Bacillota</taxon>
        <taxon>Bacilli</taxon>
        <taxon>Bacillales</taxon>
        <taxon>Bacillaceae</taxon>
        <taxon>Cytobacillus</taxon>
    </lineage>
</organism>
<evidence type="ECO:0000313" key="4">
    <source>
        <dbReference type="Proteomes" id="UP000180194"/>
    </source>
</evidence>
<dbReference type="CDD" id="cd01192">
    <property type="entry name" value="INT_C_like_3"/>
    <property type="match status" value="1"/>
</dbReference>
<dbReference type="PANTHER" id="PTHR30349">
    <property type="entry name" value="PHAGE INTEGRASE-RELATED"/>
    <property type="match status" value="1"/>
</dbReference>
<name>A0ABX3CJR6_9BACI</name>
<dbReference type="Proteomes" id="UP000180194">
    <property type="component" value="Unassembled WGS sequence"/>
</dbReference>
<dbReference type="EMBL" id="MBRJ01000059">
    <property type="protein sequence ID" value="OHX41319.1"/>
    <property type="molecule type" value="Genomic_DNA"/>
</dbReference>